<proteinExistence type="predicted"/>
<feature type="domain" description="Myb-like" evidence="5">
    <location>
        <begin position="7"/>
        <end position="59"/>
    </location>
</feature>
<dbReference type="PANTHER" id="PTHR10641">
    <property type="entry name" value="MYB FAMILY TRANSCRIPTION FACTOR"/>
    <property type="match status" value="1"/>
</dbReference>
<evidence type="ECO:0000313" key="8">
    <source>
        <dbReference type="Proteomes" id="UP001291623"/>
    </source>
</evidence>
<dbReference type="GO" id="GO:0005634">
    <property type="term" value="C:nucleus"/>
    <property type="evidence" value="ECO:0007669"/>
    <property type="project" value="UniProtKB-SubCell"/>
</dbReference>
<sequence length="358" mass="39925">MGSSDDMSGLKKGPWTPEEDQKLVEYIHNNGHGNSRALPKLAGLNRCGKSCRLRWTNYLRPGIKRGKFSDDEEKLIIKLHSFLGNKYMGIDPVTHRPRTDHINLINALIGNLPPQLLADVSSNFINSTNNINRQFDMNTLTNFLFPDTAQLIHHIQLLQNSSSLVHSLISNAGTDHLNQIFGSQNLCDQNHQLQEYYNSALMNYQQFLSNNSSDDSSIDNFVLDSSDNVHAEFTDANNLSGKNGNDINVTNGGDQLMVSGTCSTSLSCGNAGSVITASDQILRNISVDDVPKLEIMRHDSPECPNNSIELPKENMREIYPKQQLPIQPSSVSTSTFEAWGQIMGDEEANDSYWREIIE</sequence>
<keyword evidence="4" id="KW-0539">Nucleus</keyword>
<evidence type="ECO:0000259" key="5">
    <source>
        <dbReference type="PROSITE" id="PS50090"/>
    </source>
</evidence>
<accession>A0AAE1VJR8</accession>
<dbReference type="PROSITE" id="PS51294">
    <property type="entry name" value="HTH_MYB"/>
    <property type="match status" value="1"/>
</dbReference>
<evidence type="ECO:0000256" key="4">
    <source>
        <dbReference type="ARBA" id="ARBA00023242"/>
    </source>
</evidence>
<protein>
    <submittedName>
        <fullName evidence="7">Uncharacterized protein</fullName>
    </submittedName>
</protein>
<dbReference type="Proteomes" id="UP001291623">
    <property type="component" value="Unassembled WGS sequence"/>
</dbReference>
<dbReference type="SUPFAM" id="SSF46689">
    <property type="entry name" value="Homeodomain-like"/>
    <property type="match status" value="1"/>
</dbReference>
<dbReference type="GO" id="GO:0010597">
    <property type="term" value="P:green leaf volatile biosynthetic process"/>
    <property type="evidence" value="ECO:0007669"/>
    <property type="project" value="UniProtKB-ARBA"/>
</dbReference>
<organism evidence="7 8">
    <name type="scientific">Anisodus tanguticus</name>
    <dbReference type="NCBI Taxonomy" id="243964"/>
    <lineage>
        <taxon>Eukaryota</taxon>
        <taxon>Viridiplantae</taxon>
        <taxon>Streptophyta</taxon>
        <taxon>Embryophyta</taxon>
        <taxon>Tracheophyta</taxon>
        <taxon>Spermatophyta</taxon>
        <taxon>Magnoliopsida</taxon>
        <taxon>eudicotyledons</taxon>
        <taxon>Gunneridae</taxon>
        <taxon>Pentapetalae</taxon>
        <taxon>asterids</taxon>
        <taxon>lamiids</taxon>
        <taxon>Solanales</taxon>
        <taxon>Solanaceae</taxon>
        <taxon>Solanoideae</taxon>
        <taxon>Hyoscyameae</taxon>
        <taxon>Anisodus</taxon>
    </lineage>
</organism>
<comment type="caution">
    <text evidence="7">The sequence shown here is derived from an EMBL/GenBank/DDBJ whole genome shotgun (WGS) entry which is preliminary data.</text>
</comment>
<comment type="subcellular location">
    <subcellularLocation>
        <location evidence="1">Nucleus</location>
    </subcellularLocation>
</comment>
<evidence type="ECO:0000313" key="7">
    <source>
        <dbReference type="EMBL" id="KAK4362785.1"/>
    </source>
</evidence>
<dbReference type="FunFam" id="1.10.10.60:FF:000001">
    <property type="entry name" value="MYB-related transcription factor"/>
    <property type="match status" value="1"/>
</dbReference>
<dbReference type="PANTHER" id="PTHR10641:SF1373">
    <property type="entry name" value="TRANSCRIPTION FACTOR MYB39"/>
    <property type="match status" value="1"/>
</dbReference>
<dbReference type="InterPro" id="IPR009057">
    <property type="entry name" value="Homeodomain-like_sf"/>
</dbReference>
<evidence type="ECO:0000256" key="1">
    <source>
        <dbReference type="ARBA" id="ARBA00004123"/>
    </source>
</evidence>
<reference evidence="7" key="1">
    <citation type="submission" date="2023-12" db="EMBL/GenBank/DDBJ databases">
        <title>Genome assembly of Anisodus tanguticus.</title>
        <authorList>
            <person name="Wang Y.-J."/>
        </authorList>
    </citation>
    <scope>NUCLEOTIDE SEQUENCE</scope>
    <source>
        <strain evidence="7">KB-2021</strain>
        <tissue evidence="7">Leaf</tissue>
    </source>
</reference>
<name>A0AAE1VJR8_9SOLA</name>
<evidence type="ECO:0000259" key="6">
    <source>
        <dbReference type="PROSITE" id="PS51294"/>
    </source>
</evidence>
<dbReference type="Gene3D" id="1.10.10.60">
    <property type="entry name" value="Homeodomain-like"/>
    <property type="match status" value="1"/>
</dbReference>
<evidence type="ECO:0000256" key="2">
    <source>
        <dbReference type="ARBA" id="ARBA00022737"/>
    </source>
</evidence>
<keyword evidence="3" id="KW-0238">DNA-binding</keyword>
<dbReference type="PROSITE" id="PS50090">
    <property type="entry name" value="MYB_LIKE"/>
    <property type="match status" value="1"/>
</dbReference>
<dbReference type="SMART" id="SM00717">
    <property type="entry name" value="SANT"/>
    <property type="match status" value="1"/>
</dbReference>
<dbReference type="AlphaFoldDB" id="A0AAE1VJR8"/>
<dbReference type="InterPro" id="IPR015495">
    <property type="entry name" value="Myb_TF_plants"/>
</dbReference>
<dbReference type="EMBL" id="JAVYJV010000009">
    <property type="protein sequence ID" value="KAK4362785.1"/>
    <property type="molecule type" value="Genomic_DNA"/>
</dbReference>
<evidence type="ECO:0000256" key="3">
    <source>
        <dbReference type="ARBA" id="ARBA00023125"/>
    </source>
</evidence>
<dbReference type="InterPro" id="IPR017930">
    <property type="entry name" value="Myb_dom"/>
</dbReference>
<keyword evidence="8" id="KW-1185">Reference proteome</keyword>
<gene>
    <name evidence="7" type="ORF">RND71_018026</name>
</gene>
<dbReference type="InterPro" id="IPR001005">
    <property type="entry name" value="SANT/Myb"/>
</dbReference>
<keyword evidence="2" id="KW-0677">Repeat</keyword>
<feature type="domain" description="HTH myb-type" evidence="6">
    <location>
        <begin position="7"/>
        <end position="63"/>
    </location>
</feature>
<dbReference type="Pfam" id="PF00249">
    <property type="entry name" value="Myb_DNA-binding"/>
    <property type="match status" value="1"/>
</dbReference>
<dbReference type="GO" id="GO:0000976">
    <property type="term" value="F:transcription cis-regulatory region binding"/>
    <property type="evidence" value="ECO:0007669"/>
    <property type="project" value="UniProtKB-ARBA"/>
</dbReference>
<dbReference type="CDD" id="cd00167">
    <property type="entry name" value="SANT"/>
    <property type="match status" value="1"/>
</dbReference>